<dbReference type="PROSITE" id="PS01012">
    <property type="entry name" value="FOLYLPOLYGLU_SYNT_2"/>
    <property type="match status" value="1"/>
</dbReference>
<dbReference type="WBParaSite" id="jg18842">
    <property type="protein sequence ID" value="jg18842"/>
    <property type="gene ID" value="jg18842"/>
</dbReference>
<keyword evidence="20" id="KW-0732">Signal</keyword>
<keyword evidence="10 18" id="KW-0547">Nucleotide-binding</keyword>
<evidence type="ECO:0000256" key="6">
    <source>
        <dbReference type="ARBA" id="ARBA00022490"/>
    </source>
</evidence>
<evidence type="ECO:0000256" key="19">
    <source>
        <dbReference type="PIRSR" id="PIRSR038895-2"/>
    </source>
</evidence>
<feature type="chain" id="PRO_5037126083" description="Folylpolyglutamate synthase" evidence="20">
    <location>
        <begin position="19"/>
        <end position="528"/>
    </location>
</feature>
<accession>A0A915DFB5</accession>
<evidence type="ECO:0000256" key="20">
    <source>
        <dbReference type="SAM" id="SignalP"/>
    </source>
</evidence>
<evidence type="ECO:0000256" key="12">
    <source>
        <dbReference type="ARBA" id="ARBA00022840"/>
    </source>
</evidence>
<dbReference type="GO" id="GO:0005524">
    <property type="term" value="F:ATP binding"/>
    <property type="evidence" value="ECO:0007669"/>
    <property type="project" value="UniProtKB-KW"/>
</dbReference>
<comment type="function">
    <text evidence="17">Catalyzes conversion of folates to polyglutamate derivatives allowing concentration of folate compounds in the cell and the intracellular retention of these cofactors, which are important substrates for most of the folate-dependent enzymes that are involved in one-carbon transfer reactions involved in purine, pyrimidine and amino acid synthesis.</text>
</comment>
<keyword evidence="13 19" id="KW-0460">Magnesium</keyword>
<evidence type="ECO:0000256" key="10">
    <source>
        <dbReference type="ARBA" id="ARBA00022741"/>
    </source>
</evidence>
<feature type="binding site" evidence="18">
    <location>
        <position position="360"/>
    </location>
    <ligand>
        <name>ATP</name>
        <dbReference type="ChEBI" id="CHEBI:30616"/>
    </ligand>
</feature>
<dbReference type="SUPFAM" id="SSF53623">
    <property type="entry name" value="MurD-like peptide ligases, catalytic domain"/>
    <property type="match status" value="1"/>
</dbReference>
<evidence type="ECO:0000256" key="3">
    <source>
        <dbReference type="ARBA" id="ARBA00004496"/>
    </source>
</evidence>
<keyword evidence="12 18" id="KW-0067">ATP-binding</keyword>
<evidence type="ECO:0000256" key="2">
    <source>
        <dbReference type="ARBA" id="ARBA00004305"/>
    </source>
</evidence>
<keyword evidence="14" id="KW-0496">Mitochondrion</keyword>
<evidence type="ECO:0000256" key="5">
    <source>
        <dbReference type="ARBA" id="ARBA00008276"/>
    </source>
</evidence>
<evidence type="ECO:0000256" key="7">
    <source>
        <dbReference type="ARBA" id="ARBA00022563"/>
    </source>
</evidence>
<dbReference type="PANTHER" id="PTHR11136:SF5">
    <property type="entry name" value="FOLYLPOLYGLUTAMATE SYNTHASE, MITOCHONDRIAL"/>
    <property type="match status" value="1"/>
</dbReference>
<dbReference type="GO" id="GO:0006730">
    <property type="term" value="P:one-carbon metabolic process"/>
    <property type="evidence" value="ECO:0007669"/>
    <property type="project" value="UniProtKB-KW"/>
</dbReference>
<keyword evidence="15" id="KW-0472">Membrane</keyword>
<keyword evidence="11" id="KW-0999">Mitochondrion inner membrane</keyword>
<dbReference type="PANTHER" id="PTHR11136">
    <property type="entry name" value="FOLYLPOLYGLUTAMATE SYNTHASE-RELATED"/>
    <property type="match status" value="1"/>
</dbReference>
<keyword evidence="8 17" id="KW-0436">Ligase</keyword>
<feature type="binding site" evidence="19">
    <location>
        <position position="126"/>
    </location>
    <ligand>
        <name>Mg(2+)</name>
        <dbReference type="ChEBI" id="CHEBI:18420"/>
        <label>1</label>
    </ligand>
</feature>
<dbReference type="GO" id="GO:0005759">
    <property type="term" value="C:mitochondrial matrix"/>
    <property type="evidence" value="ECO:0007669"/>
    <property type="project" value="UniProtKB-SubCell"/>
</dbReference>
<evidence type="ECO:0000256" key="8">
    <source>
        <dbReference type="ARBA" id="ARBA00022598"/>
    </source>
</evidence>
<comment type="catalytic activity">
    <reaction evidence="16 17">
        <text>(6S)-5,6,7,8-tetrahydrofolyl-(gamma-L-Glu)(n) + L-glutamate + ATP = (6S)-5,6,7,8-tetrahydrofolyl-(gamma-L-Glu)(n+1) + ADP + phosphate + H(+)</text>
        <dbReference type="Rhea" id="RHEA:10580"/>
        <dbReference type="Rhea" id="RHEA-COMP:14738"/>
        <dbReference type="Rhea" id="RHEA-COMP:14740"/>
        <dbReference type="ChEBI" id="CHEBI:15378"/>
        <dbReference type="ChEBI" id="CHEBI:29985"/>
        <dbReference type="ChEBI" id="CHEBI:30616"/>
        <dbReference type="ChEBI" id="CHEBI:43474"/>
        <dbReference type="ChEBI" id="CHEBI:141005"/>
        <dbReference type="ChEBI" id="CHEBI:456216"/>
        <dbReference type="EC" id="6.3.2.17"/>
    </reaction>
</comment>
<evidence type="ECO:0000256" key="1">
    <source>
        <dbReference type="ARBA" id="ARBA00004273"/>
    </source>
</evidence>
<dbReference type="Gene3D" id="3.40.1190.10">
    <property type="entry name" value="Mur-like, catalytic domain"/>
    <property type="match status" value="1"/>
</dbReference>
<dbReference type="GO" id="GO:0046872">
    <property type="term" value="F:metal ion binding"/>
    <property type="evidence" value="ECO:0007669"/>
    <property type="project" value="UniProtKB-KW"/>
</dbReference>
<evidence type="ECO:0000256" key="11">
    <source>
        <dbReference type="ARBA" id="ARBA00022792"/>
    </source>
</evidence>
<dbReference type="EC" id="6.3.2.17" evidence="17"/>
<dbReference type="PROSITE" id="PS01011">
    <property type="entry name" value="FOLYLPOLYGLU_SYNT_1"/>
    <property type="match status" value="1"/>
</dbReference>
<keyword evidence="21" id="KW-1185">Reference proteome</keyword>
<evidence type="ECO:0000256" key="4">
    <source>
        <dbReference type="ARBA" id="ARBA00005150"/>
    </source>
</evidence>
<evidence type="ECO:0000256" key="9">
    <source>
        <dbReference type="ARBA" id="ARBA00022723"/>
    </source>
</evidence>
<organism evidence="21 22">
    <name type="scientific">Ditylenchus dipsaci</name>
    <dbReference type="NCBI Taxonomy" id="166011"/>
    <lineage>
        <taxon>Eukaryota</taxon>
        <taxon>Metazoa</taxon>
        <taxon>Ecdysozoa</taxon>
        <taxon>Nematoda</taxon>
        <taxon>Chromadorea</taxon>
        <taxon>Rhabditida</taxon>
        <taxon>Tylenchina</taxon>
        <taxon>Tylenchomorpha</taxon>
        <taxon>Sphaerularioidea</taxon>
        <taxon>Anguinidae</taxon>
        <taxon>Anguininae</taxon>
        <taxon>Ditylenchus</taxon>
    </lineage>
</organism>
<evidence type="ECO:0000256" key="15">
    <source>
        <dbReference type="ARBA" id="ARBA00023136"/>
    </source>
</evidence>
<evidence type="ECO:0000256" key="18">
    <source>
        <dbReference type="PIRSR" id="PIRSR038895-1"/>
    </source>
</evidence>
<feature type="binding site" evidence="19">
    <location>
        <position position="194"/>
    </location>
    <ligand>
        <name>Mg(2+)</name>
        <dbReference type="ChEBI" id="CHEBI:18420"/>
        <label>1</label>
    </ligand>
</feature>
<keyword evidence="7 17" id="KW-0554">One-carbon metabolism</keyword>
<feature type="signal peptide" evidence="20">
    <location>
        <begin position="1"/>
        <end position="18"/>
    </location>
</feature>
<dbReference type="PIRSF" id="PIRSF038895">
    <property type="entry name" value="FPGS"/>
    <property type="match status" value="1"/>
</dbReference>
<proteinExistence type="inferred from homology"/>
<comment type="subcellular location">
    <subcellularLocation>
        <location evidence="3">Cytoplasm</location>
    </subcellularLocation>
    <subcellularLocation>
        <location evidence="1">Mitochondrion inner membrane</location>
    </subcellularLocation>
    <subcellularLocation>
        <location evidence="2">Mitochondrion matrix</location>
    </subcellularLocation>
</comment>
<reference evidence="22" key="1">
    <citation type="submission" date="2022-11" db="UniProtKB">
        <authorList>
            <consortium name="WormBaseParasite"/>
        </authorList>
    </citation>
    <scope>IDENTIFICATION</scope>
</reference>
<protein>
    <recommendedName>
        <fullName evidence="17">Folylpolyglutamate synthase</fullName>
        <ecNumber evidence="17">6.3.2.17</ecNumber>
    </recommendedName>
    <alternativeName>
        <fullName evidence="17">Folylpoly-gamma-glutamate synthetase</fullName>
    </alternativeName>
    <alternativeName>
        <fullName evidence="17">Tetrahydrofolylpolyglutamate synthase</fullName>
    </alternativeName>
</protein>
<dbReference type="InterPro" id="IPR001645">
    <property type="entry name" value="Folylpolyglutamate_synth"/>
</dbReference>
<dbReference type="Gene3D" id="3.90.190.20">
    <property type="entry name" value="Mur ligase, C-terminal domain"/>
    <property type="match status" value="1"/>
</dbReference>
<evidence type="ECO:0000256" key="16">
    <source>
        <dbReference type="ARBA" id="ARBA00047493"/>
    </source>
</evidence>
<evidence type="ECO:0000256" key="14">
    <source>
        <dbReference type="ARBA" id="ARBA00023128"/>
    </source>
</evidence>
<dbReference type="AlphaFoldDB" id="A0A915DFB5"/>
<comment type="pathway">
    <text evidence="4 17">Cofactor biosynthesis; tetrahydrofolylpolyglutamate biosynthesis.</text>
</comment>
<dbReference type="SUPFAM" id="SSF53244">
    <property type="entry name" value="MurD-like peptide ligases, peptide-binding domain"/>
    <property type="match status" value="1"/>
</dbReference>
<feature type="binding site" evidence="19">
    <location>
        <position position="222"/>
    </location>
    <ligand>
        <name>Mg(2+)</name>
        <dbReference type="ChEBI" id="CHEBI:18420"/>
        <label>1</label>
    </ligand>
</feature>
<keyword evidence="6" id="KW-0963">Cytoplasm</keyword>
<comment type="cofactor">
    <cofactor evidence="17">
        <name>a monovalent cation</name>
        <dbReference type="ChEBI" id="CHEBI:60242"/>
    </cofactor>
    <text evidence="17">A monovalent cation.</text>
</comment>
<name>A0A915DFB5_9BILA</name>
<dbReference type="InterPro" id="IPR036565">
    <property type="entry name" value="Mur-like_cat_sf"/>
</dbReference>
<evidence type="ECO:0000256" key="17">
    <source>
        <dbReference type="PIRNR" id="PIRNR038895"/>
    </source>
</evidence>
<dbReference type="GO" id="GO:0005743">
    <property type="term" value="C:mitochondrial inner membrane"/>
    <property type="evidence" value="ECO:0007669"/>
    <property type="project" value="UniProtKB-SubCell"/>
</dbReference>
<dbReference type="Proteomes" id="UP000887574">
    <property type="component" value="Unplaced"/>
</dbReference>
<keyword evidence="9 19" id="KW-0479">Metal-binding</keyword>
<evidence type="ECO:0000256" key="13">
    <source>
        <dbReference type="ARBA" id="ARBA00022842"/>
    </source>
</evidence>
<dbReference type="InterPro" id="IPR018109">
    <property type="entry name" value="Folylpolyglutamate_synth_CS"/>
</dbReference>
<evidence type="ECO:0000313" key="22">
    <source>
        <dbReference type="WBParaSite" id="jg18842"/>
    </source>
</evidence>
<dbReference type="GO" id="GO:0004326">
    <property type="term" value="F:tetrahydrofolylpolyglutamate synthase activity"/>
    <property type="evidence" value="ECO:0007669"/>
    <property type="project" value="UniProtKB-EC"/>
</dbReference>
<sequence>MIRLISRSFLSLFTSSLATRPAFVLTRIFQMSQRDLGTKTYEEAVYQLNGLQSNAETLANFYSRRQLTEMNVEETSNLLKHLNISLESIDSLNCIHITGTKGKGSTAAFVESILRNLGYKTGFYSSPHLVHVRERIRIDGKPISETTFAKNFFDVLDKLKEHRTTENLPGYFKFLTLLAFKVFLVELVDVAIIEVGIGGEHDCTNVLKNPIVCGITSLDLDHTRLLGNTIAEIAWQKAGIMKKDSLLVSVRQPSEALQVIQQRSQEKECPYLIAPELKDYIWPRTVSFGIPGRHQVTNVSLALQLARFWLLRTKKYENCSNLLNSTTDFSYTPDEEKIPLGYTIPGIFCDGLENCRWPGRSQVLKKKSSENSSEIIYFLDSAHTPQSIKYCAEWFKETSTNENEPLRVLVFHCTGDRSSSTLLPALQECNFDSALFCPVRLKPVVDKHNDNTNINQSDEAEFKKSSVDADTWNQLIGKDCSIAFGCIQETLEYVEKLAENNSGLHVLVTGSLHLVGGVLYFQNPDIAD</sequence>
<dbReference type="InterPro" id="IPR036615">
    <property type="entry name" value="Mur_ligase_C_dom_sf"/>
</dbReference>
<comment type="similarity">
    <text evidence="5 17">Belongs to the folylpolyglutamate synthase family.</text>
</comment>
<dbReference type="InterPro" id="IPR023600">
    <property type="entry name" value="Folylpolyglutamate_synth_euk"/>
</dbReference>
<dbReference type="GO" id="GO:0005829">
    <property type="term" value="C:cytosol"/>
    <property type="evidence" value="ECO:0007669"/>
    <property type="project" value="TreeGrafter"/>
</dbReference>
<feature type="binding site" evidence="18">
    <location>
        <position position="380"/>
    </location>
    <ligand>
        <name>ATP</name>
        <dbReference type="ChEBI" id="CHEBI:30616"/>
    </ligand>
</feature>
<dbReference type="NCBIfam" id="TIGR01499">
    <property type="entry name" value="folC"/>
    <property type="match status" value="1"/>
</dbReference>
<evidence type="ECO:0000313" key="21">
    <source>
        <dbReference type="Proteomes" id="UP000887574"/>
    </source>
</evidence>